<dbReference type="AlphaFoldDB" id="A0A162KL39"/>
<evidence type="ECO:0008006" key="5">
    <source>
        <dbReference type="Google" id="ProtNLM"/>
    </source>
</evidence>
<keyword evidence="1" id="KW-0812">Transmembrane</keyword>
<dbReference type="EMBL" id="LPZR01000171">
    <property type="protein sequence ID" value="KYO51537.1"/>
    <property type="molecule type" value="Genomic_DNA"/>
</dbReference>
<sequence length="119" mass="12459">MTLQSTIRIPARLRAAGLLAAAAFASLPARAQQVVDIGTVASGNEGTTLLTKFFQSWVNFMTGPWAVAMMAASIAVGVAIWIFMPREGPMGWVARGAIGGLVLLNLGPWLADLGYIGLS</sequence>
<evidence type="ECO:0000313" key="3">
    <source>
        <dbReference type="EMBL" id="KYO51537.1"/>
    </source>
</evidence>
<gene>
    <name evidence="3" type="ORF">AUP44_08440</name>
</gene>
<reference evidence="3 4" key="1">
    <citation type="submission" date="2015-12" db="EMBL/GenBank/DDBJ databases">
        <title>Genome sequence of Tistrella mobilis MCCC 1A02139.</title>
        <authorList>
            <person name="Lu L."/>
            <person name="Lai Q."/>
            <person name="Shao Z."/>
            <person name="Qian P."/>
        </authorList>
    </citation>
    <scope>NUCLEOTIDE SEQUENCE [LARGE SCALE GENOMIC DNA]</scope>
    <source>
        <strain evidence="3 4">MCCC 1A02139</strain>
    </source>
</reference>
<comment type="caution">
    <text evidence="3">The sequence shown here is derived from an EMBL/GenBank/DDBJ whole genome shotgun (WGS) entry which is preliminary data.</text>
</comment>
<dbReference type="Proteomes" id="UP000075787">
    <property type="component" value="Unassembled WGS sequence"/>
</dbReference>
<evidence type="ECO:0000256" key="2">
    <source>
        <dbReference type="SAM" id="SignalP"/>
    </source>
</evidence>
<accession>A0A162KL39</accession>
<feature type="signal peptide" evidence="2">
    <location>
        <begin position="1"/>
        <end position="31"/>
    </location>
</feature>
<evidence type="ECO:0000313" key="4">
    <source>
        <dbReference type="Proteomes" id="UP000075787"/>
    </source>
</evidence>
<keyword evidence="1" id="KW-0472">Membrane</keyword>
<name>A0A162KL39_9PROT</name>
<dbReference type="GeneID" id="97239828"/>
<feature type="chain" id="PRO_5007836616" description="TrbC/VirB2 family protein" evidence="2">
    <location>
        <begin position="32"/>
        <end position="119"/>
    </location>
</feature>
<keyword evidence="1" id="KW-1133">Transmembrane helix</keyword>
<dbReference type="RefSeq" id="WP_062765969.1">
    <property type="nucleotide sequence ID" value="NZ_CP121026.1"/>
</dbReference>
<protein>
    <recommendedName>
        <fullName evidence="5">TrbC/VirB2 family protein</fullName>
    </recommendedName>
</protein>
<feature type="transmembrane region" description="Helical" evidence="1">
    <location>
        <begin position="65"/>
        <end position="84"/>
    </location>
</feature>
<keyword evidence="2" id="KW-0732">Signal</keyword>
<organism evidence="3 4">
    <name type="scientific">Tistrella mobilis</name>
    <dbReference type="NCBI Taxonomy" id="171437"/>
    <lineage>
        <taxon>Bacteria</taxon>
        <taxon>Pseudomonadati</taxon>
        <taxon>Pseudomonadota</taxon>
        <taxon>Alphaproteobacteria</taxon>
        <taxon>Geminicoccales</taxon>
        <taxon>Geminicoccaceae</taxon>
        <taxon>Tistrella</taxon>
    </lineage>
</organism>
<dbReference type="OrthoDB" id="9953858at2"/>
<evidence type="ECO:0000256" key="1">
    <source>
        <dbReference type="SAM" id="Phobius"/>
    </source>
</evidence>
<proteinExistence type="predicted"/>
<feature type="transmembrane region" description="Helical" evidence="1">
    <location>
        <begin position="96"/>
        <end position="118"/>
    </location>
</feature>